<sequence>MIVGMDMSTGRKVIELREEYGEEVLLANWLPRPEPGLALQEAVPARHESRDAERDADAFLRNVYLCQE</sequence>
<gene>
    <name evidence="1" type="ORF">DSYM_30250</name>
</gene>
<dbReference type="Proteomes" id="UP000662914">
    <property type="component" value="Chromosome"/>
</dbReference>
<dbReference type="KEGG" id="ddz:DSYM_30250"/>
<proteinExistence type="predicted"/>
<evidence type="ECO:0000313" key="1">
    <source>
        <dbReference type="EMBL" id="BBO22326.1"/>
    </source>
</evidence>
<dbReference type="AlphaFoldDB" id="A0A809S1J4"/>
<evidence type="ECO:0000313" key="2">
    <source>
        <dbReference type="Proteomes" id="UP000662914"/>
    </source>
</evidence>
<organism evidence="1 2">
    <name type="scientific">Candidatus Desulfobacillus denitrificans</name>
    <dbReference type="NCBI Taxonomy" id="2608985"/>
    <lineage>
        <taxon>Bacteria</taxon>
        <taxon>Pseudomonadati</taxon>
        <taxon>Pseudomonadota</taxon>
        <taxon>Betaproteobacteria</taxon>
        <taxon>Candidatus Desulfobacillus</taxon>
    </lineage>
</organism>
<dbReference type="EMBL" id="AP021857">
    <property type="protein sequence ID" value="BBO22326.1"/>
    <property type="molecule type" value="Genomic_DNA"/>
</dbReference>
<accession>A0A809S1J4</accession>
<protein>
    <submittedName>
        <fullName evidence="1">Uncharacterized protein</fullName>
    </submittedName>
</protein>
<name>A0A809S1J4_9PROT</name>
<reference evidence="1" key="1">
    <citation type="journal article" name="DNA Res.">
        <title>The physiological potential of anammox bacteria as revealed by their core genome structure.</title>
        <authorList>
            <person name="Okubo T."/>
            <person name="Toyoda A."/>
            <person name="Fukuhara K."/>
            <person name="Uchiyama I."/>
            <person name="Harigaya Y."/>
            <person name="Kuroiwa M."/>
            <person name="Suzuki T."/>
            <person name="Murakami Y."/>
            <person name="Suwa Y."/>
            <person name="Takami H."/>
        </authorList>
    </citation>
    <scope>NUCLEOTIDE SEQUENCE</scope>
    <source>
        <strain evidence="1">317325-3</strain>
    </source>
</reference>